<feature type="domain" description="Caspase family p20" evidence="1">
    <location>
        <begin position="32"/>
        <end position="107"/>
    </location>
</feature>
<dbReference type="PANTHER" id="PTHR11102">
    <property type="entry name" value="SEL-1-LIKE PROTEIN"/>
    <property type="match status" value="1"/>
</dbReference>
<dbReference type="PANTHER" id="PTHR11102:SF160">
    <property type="entry name" value="ERAD-ASSOCIATED E3 UBIQUITIN-PROTEIN LIGASE COMPONENT HRD3"/>
    <property type="match status" value="1"/>
</dbReference>
<dbReference type="GO" id="GO:0006508">
    <property type="term" value="P:proteolysis"/>
    <property type="evidence" value="ECO:0007669"/>
    <property type="project" value="InterPro"/>
</dbReference>
<name>A0A9Y2L4K6_9RHOB</name>
<reference evidence="2 3" key="1">
    <citation type="submission" date="2023-06" db="EMBL/GenBank/DDBJ databases">
        <title>Parasedimentitalea psychrophila sp. nov., a psychrophilic bacterium isolated from deep-sea sediment.</title>
        <authorList>
            <person name="Li A."/>
        </authorList>
    </citation>
    <scope>NUCLEOTIDE SEQUENCE [LARGE SCALE GENOMIC DNA]</scope>
    <source>
        <strain evidence="2 3">QS115</strain>
    </source>
</reference>
<organism evidence="2 3">
    <name type="scientific">Parasedimentitalea psychrophila</name>
    <dbReference type="NCBI Taxonomy" id="2997337"/>
    <lineage>
        <taxon>Bacteria</taxon>
        <taxon>Pseudomonadati</taxon>
        <taxon>Pseudomonadota</taxon>
        <taxon>Alphaproteobacteria</taxon>
        <taxon>Rhodobacterales</taxon>
        <taxon>Paracoccaceae</taxon>
        <taxon>Parasedimentitalea</taxon>
    </lineage>
</organism>
<dbReference type="InterPro" id="IPR029030">
    <property type="entry name" value="Caspase-like_dom_sf"/>
</dbReference>
<proteinExistence type="predicted"/>
<dbReference type="RefSeq" id="WP_286018273.1">
    <property type="nucleotide sequence ID" value="NZ_CP127247.1"/>
</dbReference>
<keyword evidence="3" id="KW-1185">Reference proteome</keyword>
<evidence type="ECO:0000313" key="2">
    <source>
        <dbReference type="EMBL" id="WIY27492.1"/>
    </source>
</evidence>
<protein>
    <submittedName>
        <fullName evidence="2">Caspase family protein</fullName>
    </submittedName>
</protein>
<dbReference type="Pfam" id="PF00656">
    <property type="entry name" value="Peptidase_C14"/>
    <property type="match status" value="1"/>
</dbReference>
<dbReference type="Gene3D" id="1.25.40.10">
    <property type="entry name" value="Tetratricopeptide repeat domain"/>
    <property type="match status" value="3"/>
</dbReference>
<dbReference type="PROSITE" id="PS50208">
    <property type="entry name" value="CASPASE_P20"/>
    <property type="match status" value="1"/>
</dbReference>
<sequence>MTKHYSQAAAALKIMLLAFLGLMSLPAPLMAENRHALVIGNSAYQNITVLDNTIADAEAYAETFAELGYQVTSLKDLDRNGMEFALADFLEQIQPGDTAVFVYSGHGWSDGKTNFLLPTDVTLQSTEGRMRSMSIPLQNGVNGIVDQIRQAGAAVQVAIIDACRNNIFGKSGTRSAGMTRGLSIEVAPQGAFLIFSAGAGEQALDGLRTDDSSQTLSVFTRYFLPRLKAGMYLEDAINDTQLETARAALGDRNHKQNPAYYDQINGKFCLSGSCIGNVSLAPPTSCSDVRAVWADVKDAQDASVLAAFKKRYAACDIYANLAQSRIDLLAPPQPISAPPLEDLQTRMSRSAAVRQCDRLGLFPGHPDIAAGLAFGTGPDWADLNGAAAESACGAALKEYPDHPRLSASLGRAYDKQEQYEAAHAAYLIAANQGDLASYNNLGILYEDGEGVSQDYALAMQWYRKAAEQGYAYAQNRLGYMYQNGLGVPESDREAATWFRKAAEQGHAEAQYGLGQMYQKGRGVPESDREAATWYRKAAEQGHTMAQNSLGYMYFMGLGVPQSYMEAAAWYRKAAEQGIADAQYNLGQMYRLGRGVPQSDREAATWYRKAAEQGDAEAQYILGELYDNGRGVPQSDIEAVAWYRKAAEQGHVVAQNNLGYMYRKGRGVPQSDREAVAWYRKAAEQGHADAQTNLGYMYFMGLGVPQSDIEAVAWFRKAAEQENAIGQSNLGEMYRDGRGVPQSDIEAVAWFRKAAEQGNATAQSNLDNM</sequence>
<evidence type="ECO:0000259" key="1">
    <source>
        <dbReference type="PROSITE" id="PS50208"/>
    </source>
</evidence>
<gene>
    <name evidence="2" type="ORF">QPJ95_11595</name>
</gene>
<dbReference type="SUPFAM" id="SSF52129">
    <property type="entry name" value="Caspase-like"/>
    <property type="match status" value="1"/>
</dbReference>
<dbReference type="GO" id="GO:0004197">
    <property type="term" value="F:cysteine-type endopeptidase activity"/>
    <property type="evidence" value="ECO:0007669"/>
    <property type="project" value="InterPro"/>
</dbReference>
<dbReference type="InterPro" id="IPR011990">
    <property type="entry name" value="TPR-like_helical_dom_sf"/>
</dbReference>
<dbReference type="Proteomes" id="UP001238334">
    <property type="component" value="Chromosome"/>
</dbReference>
<dbReference type="SUPFAM" id="SSF81901">
    <property type="entry name" value="HCP-like"/>
    <property type="match status" value="2"/>
</dbReference>
<accession>A0A9Y2L4K6</accession>
<dbReference type="AlphaFoldDB" id="A0A9Y2L4K6"/>
<dbReference type="Pfam" id="PF08238">
    <property type="entry name" value="Sel1"/>
    <property type="match status" value="9"/>
</dbReference>
<dbReference type="InterPro" id="IPR006597">
    <property type="entry name" value="Sel1-like"/>
</dbReference>
<dbReference type="Gene3D" id="3.40.50.1460">
    <property type="match status" value="1"/>
</dbReference>
<dbReference type="InterPro" id="IPR011600">
    <property type="entry name" value="Pept_C14_caspase"/>
</dbReference>
<evidence type="ECO:0000313" key="3">
    <source>
        <dbReference type="Proteomes" id="UP001238334"/>
    </source>
</evidence>
<dbReference type="KEGG" id="ppso:QPJ95_11595"/>
<dbReference type="SMART" id="SM00671">
    <property type="entry name" value="SEL1"/>
    <property type="match status" value="10"/>
</dbReference>
<dbReference type="InterPro" id="IPR001309">
    <property type="entry name" value="Pept_C14_p20"/>
</dbReference>
<dbReference type="InterPro" id="IPR050767">
    <property type="entry name" value="Sel1_AlgK"/>
</dbReference>
<dbReference type="EMBL" id="CP127247">
    <property type="protein sequence ID" value="WIY27492.1"/>
    <property type="molecule type" value="Genomic_DNA"/>
</dbReference>